<keyword evidence="4" id="KW-1133">Transmembrane helix</keyword>
<feature type="region of interest" description="Disordered" evidence="3">
    <location>
        <begin position="436"/>
        <end position="455"/>
    </location>
</feature>
<keyword evidence="4" id="KW-0472">Membrane</keyword>
<keyword evidence="5" id="KW-0449">Lipoprotein</keyword>
<keyword evidence="2" id="KW-0119">Carbohydrate metabolism</keyword>
<proteinExistence type="inferred from homology"/>
<evidence type="ECO:0000256" key="3">
    <source>
        <dbReference type="SAM" id="MobiDB-lite"/>
    </source>
</evidence>
<dbReference type="OrthoDB" id="105446at2"/>
<dbReference type="PANTHER" id="PTHR30344">
    <property type="entry name" value="6-PHOSPHOGLUCONOLACTONASE-RELATED"/>
    <property type="match status" value="1"/>
</dbReference>
<feature type="region of interest" description="Disordered" evidence="3">
    <location>
        <begin position="1"/>
        <end position="28"/>
    </location>
</feature>
<name>A0A2N9LNT1_9BACT</name>
<dbReference type="SUPFAM" id="SSF63829">
    <property type="entry name" value="Calcium-dependent phosphotriesterase"/>
    <property type="match status" value="1"/>
</dbReference>
<organism evidence="5 6">
    <name type="scientific">Candidatus Sulfuritelmatomonas gaucii</name>
    <dbReference type="NCBI Taxonomy" id="2043161"/>
    <lineage>
        <taxon>Bacteria</taxon>
        <taxon>Pseudomonadati</taxon>
        <taxon>Acidobacteriota</taxon>
        <taxon>Terriglobia</taxon>
        <taxon>Terriglobales</taxon>
        <taxon>Acidobacteriaceae</taxon>
        <taxon>Candidatus Sulfuritelmatomonas</taxon>
    </lineage>
</organism>
<dbReference type="EMBL" id="OKRB01000105">
    <property type="protein sequence ID" value="SPE24911.1"/>
    <property type="molecule type" value="Genomic_DNA"/>
</dbReference>
<evidence type="ECO:0000256" key="1">
    <source>
        <dbReference type="ARBA" id="ARBA00005564"/>
    </source>
</evidence>
<dbReference type="Proteomes" id="UP000239735">
    <property type="component" value="Unassembled WGS sequence"/>
</dbReference>
<evidence type="ECO:0000256" key="2">
    <source>
        <dbReference type="ARBA" id="ARBA00022526"/>
    </source>
</evidence>
<evidence type="ECO:0000313" key="6">
    <source>
        <dbReference type="Proteomes" id="UP000239735"/>
    </source>
</evidence>
<dbReference type="InterPro" id="IPR019405">
    <property type="entry name" value="Lactonase_7-beta_prop"/>
</dbReference>
<accession>A0A2N9LNT1</accession>
<feature type="transmembrane region" description="Helical" evidence="4">
    <location>
        <begin position="36"/>
        <end position="55"/>
    </location>
</feature>
<dbReference type="Gene3D" id="2.130.10.10">
    <property type="entry name" value="YVTN repeat-like/Quinoprotein amine dehydrogenase"/>
    <property type="match status" value="2"/>
</dbReference>
<comment type="similarity">
    <text evidence="1">Belongs to the cycloisomerase 2 family.</text>
</comment>
<protein>
    <submittedName>
        <fullName evidence="5">Putative lipoprotein</fullName>
    </submittedName>
</protein>
<dbReference type="GO" id="GO:0006006">
    <property type="term" value="P:glucose metabolic process"/>
    <property type="evidence" value="ECO:0007669"/>
    <property type="project" value="UniProtKB-KW"/>
</dbReference>
<dbReference type="GO" id="GO:0017057">
    <property type="term" value="F:6-phosphogluconolactonase activity"/>
    <property type="evidence" value="ECO:0007669"/>
    <property type="project" value="TreeGrafter"/>
</dbReference>
<dbReference type="PANTHER" id="PTHR30344:SF1">
    <property type="entry name" value="6-PHOSPHOGLUCONOLACTONASE"/>
    <property type="match status" value="1"/>
</dbReference>
<dbReference type="Pfam" id="PF10282">
    <property type="entry name" value="Lactonase"/>
    <property type="match status" value="1"/>
</dbReference>
<dbReference type="InterPro" id="IPR050282">
    <property type="entry name" value="Cycloisomerase_2"/>
</dbReference>
<dbReference type="AlphaFoldDB" id="A0A2N9LNT1"/>
<dbReference type="InterPro" id="IPR015943">
    <property type="entry name" value="WD40/YVTN_repeat-like_dom_sf"/>
</dbReference>
<evidence type="ECO:0000256" key="4">
    <source>
        <dbReference type="SAM" id="Phobius"/>
    </source>
</evidence>
<reference evidence="6" key="1">
    <citation type="submission" date="2018-02" db="EMBL/GenBank/DDBJ databases">
        <authorList>
            <person name="Hausmann B."/>
        </authorList>
    </citation>
    <scope>NUCLEOTIDE SEQUENCE [LARGE SCALE GENOMIC DNA]</scope>
    <source>
        <strain evidence="6">Peat soil MAG SbA5</strain>
    </source>
</reference>
<evidence type="ECO:0000313" key="5">
    <source>
        <dbReference type="EMBL" id="SPE24911.1"/>
    </source>
</evidence>
<keyword evidence="4" id="KW-0812">Transmembrane</keyword>
<keyword evidence="2" id="KW-0313">Glucose metabolism</keyword>
<dbReference type="SUPFAM" id="SSF63825">
    <property type="entry name" value="YWTD domain"/>
    <property type="match status" value="1"/>
</dbReference>
<sequence length="455" mass="46508">MRMKFKRSSQRSQNQNGPADDAQPLQPASPRRLRSGFGLLLVSAAGLLAATLVTACSQLTQTLTVDFVYVASSKAAGADNYGEINVFEINSESGRMRQIPTSPFPSGGRDPVAEAVSADYGSLFVANQDDNTIVQFVIGSDGKLYPYNTVNTPGIFPLAAAANKSNLFVVDLYQPLPVCSDADPCSGSIGVFPLSAGGSSSSAPCGATTCIGSPAVNSAVNGQYWPLTLSGANSAHIIVPTAVNVLASGAYVYVTAYDSSVTPHVGYVFAFSVGSGGVLTPLGGSPFAAGVQPSGVASDSTSTYVYVTDFGSGNVRGYSVASGNLTPLAGSPFRAGNQPSAIVVDPTYPYAYVANSQDATVEAYSISSGKLTSLGTSSSTGTYATGLQPVAIGIDPSTNHFLYTANFLGNNVSGFELSLTDGSLLDSQLSPYPSNDNPTAVAAIPHNGTGGGIQK</sequence>
<gene>
    <name evidence="5" type="ORF">SBA5_470032</name>
</gene>